<keyword evidence="2" id="KW-1185">Reference proteome</keyword>
<name>A0A3M6U405_POCDA</name>
<organism evidence="1 2">
    <name type="scientific">Pocillopora damicornis</name>
    <name type="common">Cauliflower coral</name>
    <name type="synonym">Millepora damicornis</name>
    <dbReference type="NCBI Taxonomy" id="46731"/>
    <lineage>
        <taxon>Eukaryota</taxon>
        <taxon>Metazoa</taxon>
        <taxon>Cnidaria</taxon>
        <taxon>Anthozoa</taxon>
        <taxon>Hexacorallia</taxon>
        <taxon>Scleractinia</taxon>
        <taxon>Astrocoeniina</taxon>
        <taxon>Pocilloporidae</taxon>
        <taxon>Pocillopora</taxon>
    </lineage>
</organism>
<gene>
    <name evidence="1" type="ORF">pdam_00011126</name>
</gene>
<comment type="caution">
    <text evidence="1">The sequence shown here is derived from an EMBL/GenBank/DDBJ whole genome shotgun (WGS) entry which is preliminary data.</text>
</comment>
<sequence length="119" mass="14043">MSALDRPLPMACWEEEKDKDYCLVYDFMSSILNAELLAMRRSLYEKGLQLKHSHSCICSFPLEKTFQEKDSGKDDNQSYKFGAFDFSEVHRERALKAGKLNKADKGRRWRRKHFWTKTA</sequence>
<accession>A0A3M6U405</accession>
<evidence type="ECO:0000313" key="1">
    <source>
        <dbReference type="EMBL" id="RMX48331.1"/>
    </source>
</evidence>
<dbReference type="AlphaFoldDB" id="A0A3M6U405"/>
<evidence type="ECO:0000313" key="2">
    <source>
        <dbReference type="Proteomes" id="UP000275408"/>
    </source>
</evidence>
<proteinExistence type="predicted"/>
<reference evidence="1 2" key="1">
    <citation type="journal article" date="2018" name="Sci. Rep.">
        <title>Comparative analysis of the Pocillopora damicornis genome highlights role of immune system in coral evolution.</title>
        <authorList>
            <person name="Cunning R."/>
            <person name="Bay R.A."/>
            <person name="Gillette P."/>
            <person name="Baker A.C."/>
            <person name="Traylor-Knowles N."/>
        </authorList>
    </citation>
    <scope>NUCLEOTIDE SEQUENCE [LARGE SCALE GENOMIC DNA]</scope>
    <source>
        <strain evidence="1">RSMAS</strain>
        <tissue evidence="1">Whole animal</tissue>
    </source>
</reference>
<protein>
    <submittedName>
        <fullName evidence="1">Uncharacterized protein</fullName>
    </submittedName>
</protein>
<dbReference type="EMBL" id="RCHS01002293">
    <property type="protein sequence ID" value="RMX48331.1"/>
    <property type="molecule type" value="Genomic_DNA"/>
</dbReference>
<dbReference type="Proteomes" id="UP000275408">
    <property type="component" value="Unassembled WGS sequence"/>
</dbReference>